<feature type="region of interest" description="Disordered" evidence="1">
    <location>
        <begin position="87"/>
        <end position="106"/>
    </location>
</feature>
<name>X0SUZ5_9ZZZZ</name>
<organism evidence="2">
    <name type="scientific">marine sediment metagenome</name>
    <dbReference type="NCBI Taxonomy" id="412755"/>
    <lineage>
        <taxon>unclassified sequences</taxon>
        <taxon>metagenomes</taxon>
        <taxon>ecological metagenomes</taxon>
    </lineage>
</organism>
<dbReference type="EMBL" id="BARS01003239">
    <property type="protein sequence ID" value="GAF79757.1"/>
    <property type="molecule type" value="Genomic_DNA"/>
</dbReference>
<evidence type="ECO:0000313" key="2">
    <source>
        <dbReference type="EMBL" id="GAF79757.1"/>
    </source>
</evidence>
<evidence type="ECO:0000256" key="1">
    <source>
        <dbReference type="SAM" id="MobiDB-lite"/>
    </source>
</evidence>
<accession>X0SUZ5</accession>
<reference evidence="2" key="1">
    <citation type="journal article" date="2014" name="Front. Microbiol.">
        <title>High frequency of phylogenetically diverse reductive dehalogenase-homologous genes in deep subseafloor sedimentary metagenomes.</title>
        <authorList>
            <person name="Kawai M."/>
            <person name="Futagami T."/>
            <person name="Toyoda A."/>
            <person name="Takaki Y."/>
            <person name="Nishi S."/>
            <person name="Hori S."/>
            <person name="Arai W."/>
            <person name="Tsubouchi T."/>
            <person name="Morono Y."/>
            <person name="Uchiyama I."/>
            <person name="Ito T."/>
            <person name="Fujiyama A."/>
            <person name="Inagaki F."/>
            <person name="Takami H."/>
        </authorList>
    </citation>
    <scope>NUCLEOTIDE SEQUENCE</scope>
    <source>
        <strain evidence="2">Expedition CK06-06</strain>
    </source>
</reference>
<proteinExistence type="predicted"/>
<protein>
    <submittedName>
        <fullName evidence="2">Uncharacterized protein</fullName>
    </submittedName>
</protein>
<sequence length="106" mass="11974">MNGQAPLAALMVLEDFTREDVAISLNHEFAKSSPTGDLVFRYYAIEWRASADFDGRGLTLTEDLTHKEIFFFWIQLKLYAVESSSALRDKSQDADSGNLHVHSYAD</sequence>
<gene>
    <name evidence="2" type="ORF">S01H1_06255</name>
</gene>
<dbReference type="AlphaFoldDB" id="X0SUZ5"/>
<comment type="caution">
    <text evidence="2">The sequence shown here is derived from an EMBL/GenBank/DDBJ whole genome shotgun (WGS) entry which is preliminary data.</text>
</comment>